<dbReference type="Proteomes" id="UP001311232">
    <property type="component" value="Unassembled WGS sequence"/>
</dbReference>
<dbReference type="EMBL" id="JAHHUM010001261">
    <property type="protein sequence ID" value="KAK5613063.1"/>
    <property type="molecule type" value="Genomic_DNA"/>
</dbReference>
<sequence length="340" mass="38496">MALGQHNAAAVEEGPPPLRHWTRDSLQEDRIARVFPLTSGLEAEPAIVGAELVMVLVKDQKRNDLTPLADLKGETCSKTLKCHVTLGQLVENLEKQQSFPKSFTFARARLLIEEGGKDVATCLETGFKYLRIRFFPDLKYRDVSGHKRATWNFTHFLEVHQKGEEPSVEAQAMSLVEDLCMEIERRGLCYAQSLELPKRMGKARRFLMLVFVSCVGMLMNNDFIAFDKLKNLIIDMGPEIHVSKVIFMPVATTKHWEPKEIAITNTHSSVKPGGVYKDAKLVIGPGTTPYHCQMVLCRAEEDITKIHKSLGKGCHVTEEQKTRLRYYCIGLLILRMFLKP</sequence>
<evidence type="ECO:0000313" key="1">
    <source>
        <dbReference type="EMBL" id="KAK5613063.1"/>
    </source>
</evidence>
<dbReference type="AlphaFoldDB" id="A0AAV9RVN3"/>
<proteinExistence type="predicted"/>
<organism evidence="1 2">
    <name type="scientific">Crenichthys baileyi</name>
    <name type="common">White River springfish</name>
    <dbReference type="NCBI Taxonomy" id="28760"/>
    <lineage>
        <taxon>Eukaryota</taxon>
        <taxon>Metazoa</taxon>
        <taxon>Chordata</taxon>
        <taxon>Craniata</taxon>
        <taxon>Vertebrata</taxon>
        <taxon>Euteleostomi</taxon>
        <taxon>Actinopterygii</taxon>
        <taxon>Neopterygii</taxon>
        <taxon>Teleostei</taxon>
        <taxon>Neoteleostei</taxon>
        <taxon>Acanthomorphata</taxon>
        <taxon>Ovalentaria</taxon>
        <taxon>Atherinomorphae</taxon>
        <taxon>Cyprinodontiformes</taxon>
        <taxon>Goodeidae</taxon>
        <taxon>Crenichthys</taxon>
    </lineage>
</organism>
<keyword evidence="2" id="KW-1185">Reference proteome</keyword>
<reference evidence="1 2" key="1">
    <citation type="submission" date="2021-06" db="EMBL/GenBank/DDBJ databases">
        <authorList>
            <person name="Palmer J.M."/>
        </authorList>
    </citation>
    <scope>NUCLEOTIDE SEQUENCE [LARGE SCALE GENOMIC DNA]</scope>
    <source>
        <strain evidence="1 2">MEX-2019</strain>
        <tissue evidence="1">Muscle</tissue>
    </source>
</reference>
<evidence type="ECO:0000313" key="2">
    <source>
        <dbReference type="Proteomes" id="UP001311232"/>
    </source>
</evidence>
<protein>
    <submittedName>
        <fullName evidence="1">Uncharacterized protein</fullName>
    </submittedName>
</protein>
<name>A0AAV9RVN3_9TELE</name>
<gene>
    <name evidence="1" type="ORF">CRENBAI_002276</name>
</gene>
<comment type="caution">
    <text evidence="1">The sequence shown here is derived from an EMBL/GenBank/DDBJ whole genome shotgun (WGS) entry which is preliminary data.</text>
</comment>
<accession>A0AAV9RVN3</accession>